<proteinExistence type="predicted"/>
<accession>A0AB74UM87</accession>
<feature type="compositionally biased region" description="Basic and acidic residues" evidence="1">
    <location>
        <begin position="220"/>
        <end position="237"/>
    </location>
</feature>
<evidence type="ECO:0000256" key="1">
    <source>
        <dbReference type="SAM" id="MobiDB-lite"/>
    </source>
</evidence>
<protein>
    <submittedName>
        <fullName evidence="2">Uncharacterized protein</fullName>
    </submittedName>
</protein>
<name>A0AB74UM87_9VIRU</name>
<evidence type="ECO:0000313" key="3">
    <source>
        <dbReference type="EMBL" id="XHV10840.1"/>
    </source>
</evidence>
<organism evidence="2">
    <name type="scientific">Caulobacter phage BL57</name>
    <dbReference type="NCBI Taxonomy" id="3348355"/>
    <lineage>
        <taxon>Viruses</taxon>
    </lineage>
</organism>
<dbReference type="EMBL" id="PQ287320">
    <property type="protein sequence ID" value="XHV10840.1"/>
    <property type="molecule type" value="Genomic_DNA"/>
</dbReference>
<sequence length="374" mass="42160">MPRTVVKQVYQYDELTPAAQEKARDWFRDMLDRTGDNGFAEPVLEDARTAAAALGVTFKAARGGDPVSWSGFYSQGDGASFEGDYAAPEKPALDVIKATFPADNWLQALAAELDALQARHGGAWAPKSPARAARTMSTRSRSILTFSSTSRATRNTTTERPRFRMKPPAPWPATCARSWIGYGMNCATPMKPNATTPPSPSRSGRTNMNSRRTAPARANRRNEGRPRRLRRVLDPPARRGPVSRRHETRPVPVRQDRPRRLPRHVPRPSGAQRARRVRPLPRLQRSLRDHARLPAIRDRPGPFQTVEVPAREAEMGFHKRGQTWTASGLGECIPAPFMVQYNGRWRRVYMEKWHTHKTYYIGPNRARLATVIFA</sequence>
<feature type="compositionally biased region" description="Basic and acidic residues" evidence="1">
    <location>
        <begin position="244"/>
        <end position="259"/>
    </location>
</feature>
<evidence type="ECO:0000313" key="2">
    <source>
        <dbReference type="EMBL" id="XHV10477.1"/>
    </source>
</evidence>
<dbReference type="EMBL" id="PQ287320">
    <property type="protein sequence ID" value="XHV10477.1"/>
    <property type="molecule type" value="Genomic_DNA"/>
</dbReference>
<feature type="region of interest" description="Disordered" evidence="1">
    <location>
        <begin position="190"/>
        <end position="276"/>
    </location>
</feature>
<feature type="region of interest" description="Disordered" evidence="1">
    <location>
        <begin position="147"/>
        <end position="169"/>
    </location>
</feature>
<gene>
    <name evidence="2" type="ORF">BL57_005</name>
    <name evidence="3" type="ORF">BL57_368</name>
</gene>
<feature type="compositionally biased region" description="Low complexity" evidence="1">
    <location>
        <begin position="147"/>
        <end position="156"/>
    </location>
</feature>
<reference evidence="2" key="1">
    <citation type="submission" date="2024-10" db="EMBL/GenBank/DDBJ databases">
        <title>Genetic diversity among independent isolates of the Dolichocephalovirinae subfamily.</title>
        <authorList>
            <person name="Ely B."/>
            <person name="Thomas Q."/>
            <person name="Mohammadi T."/>
        </authorList>
    </citation>
    <scope>NUCLEOTIDE SEQUENCE</scope>
</reference>